<evidence type="ECO:0000256" key="8">
    <source>
        <dbReference type="SAM" id="SignalP"/>
    </source>
</evidence>
<protein>
    <submittedName>
        <fullName evidence="10">SusC/RagA family TonB-linked outer membrane protein</fullName>
    </submittedName>
</protein>
<evidence type="ECO:0000256" key="1">
    <source>
        <dbReference type="ARBA" id="ARBA00004571"/>
    </source>
</evidence>
<keyword evidence="8" id="KW-0732">Signal</keyword>
<evidence type="ECO:0000259" key="9">
    <source>
        <dbReference type="Pfam" id="PF07715"/>
    </source>
</evidence>
<comment type="subcellular location">
    <subcellularLocation>
        <location evidence="1 7">Cell outer membrane</location>
        <topology evidence="1 7">Multi-pass membrane protein</topology>
    </subcellularLocation>
</comment>
<dbReference type="PROSITE" id="PS52016">
    <property type="entry name" value="TONB_DEPENDENT_REC_3"/>
    <property type="match status" value="1"/>
</dbReference>
<evidence type="ECO:0000256" key="6">
    <source>
        <dbReference type="ARBA" id="ARBA00023237"/>
    </source>
</evidence>
<dbReference type="NCBIfam" id="TIGR04056">
    <property type="entry name" value="OMP_RagA_SusC"/>
    <property type="match status" value="1"/>
</dbReference>
<evidence type="ECO:0000256" key="3">
    <source>
        <dbReference type="ARBA" id="ARBA00022452"/>
    </source>
</evidence>
<dbReference type="GO" id="GO:0009279">
    <property type="term" value="C:cell outer membrane"/>
    <property type="evidence" value="ECO:0007669"/>
    <property type="project" value="UniProtKB-SubCell"/>
</dbReference>
<dbReference type="InterPro" id="IPR008969">
    <property type="entry name" value="CarboxyPept-like_regulatory"/>
</dbReference>
<dbReference type="Gene3D" id="2.60.40.1120">
    <property type="entry name" value="Carboxypeptidase-like, regulatory domain"/>
    <property type="match status" value="1"/>
</dbReference>
<comment type="similarity">
    <text evidence="7">Belongs to the TonB-dependent receptor family.</text>
</comment>
<dbReference type="EMBL" id="WRXN01000008">
    <property type="protein sequence ID" value="MVT10303.1"/>
    <property type="molecule type" value="Genomic_DNA"/>
</dbReference>
<dbReference type="SUPFAM" id="SSF49464">
    <property type="entry name" value="Carboxypeptidase regulatory domain-like"/>
    <property type="match status" value="1"/>
</dbReference>
<evidence type="ECO:0000313" key="10">
    <source>
        <dbReference type="EMBL" id="MVT10303.1"/>
    </source>
</evidence>
<dbReference type="Pfam" id="PF13715">
    <property type="entry name" value="CarbopepD_reg_2"/>
    <property type="match status" value="1"/>
</dbReference>
<feature type="signal peptide" evidence="8">
    <location>
        <begin position="1"/>
        <end position="27"/>
    </location>
</feature>
<reference evidence="10 11" key="1">
    <citation type="submission" date="2019-12" db="EMBL/GenBank/DDBJ databases">
        <title>Chitinophaga sp. strain ysch24 (GDMCC 1.1355), whole genome shotgun sequence.</title>
        <authorList>
            <person name="Zhang X."/>
        </authorList>
    </citation>
    <scope>NUCLEOTIDE SEQUENCE [LARGE SCALE GENOMIC DNA]</scope>
    <source>
        <strain evidence="11">ysch24</strain>
    </source>
</reference>
<dbReference type="AlphaFoldDB" id="A0A7K1U7G6"/>
<keyword evidence="2 7" id="KW-0813">Transport</keyword>
<keyword evidence="5 7" id="KW-0472">Membrane</keyword>
<accession>A0A7K1U7G6</accession>
<dbReference type="Gene3D" id="2.170.130.10">
    <property type="entry name" value="TonB-dependent receptor, plug domain"/>
    <property type="match status" value="1"/>
</dbReference>
<dbReference type="SUPFAM" id="SSF56935">
    <property type="entry name" value="Porins"/>
    <property type="match status" value="1"/>
</dbReference>
<evidence type="ECO:0000256" key="4">
    <source>
        <dbReference type="ARBA" id="ARBA00022692"/>
    </source>
</evidence>
<comment type="caution">
    <text evidence="10">The sequence shown here is derived from an EMBL/GenBank/DDBJ whole genome shotgun (WGS) entry which is preliminary data.</text>
</comment>
<proteinExistence type="inferred from homology"/>
<dbReference type="RefSeq" id="WP_157307750.1">
    <property type="nucleotide sequence ID" value="NZ_WRXN01000008.1"/>
</dbReference>
<gene>
    <name evidence="10" type="ORF">GO493_18670</name>
</gene>
<evidence type="ECO:0000256" key="5">
    <source>
        <dbReference type="ARBA" id="ARBA00023136"/>
    </source>
</evidence>
<dbReference type="Proteomes" id="UP000461730">
    <property type="component" value="Unassembled WGS sequence"/>
</dbReference>
<keyword evidence="6 7" id="KW-0998">Cell outer membrane</keyword>
<dbReference type="Pfam" id="PF07715">
    <property type="entry name" value="Plug"/>
    <property type="match status" value="1"/>
</dbReference>
<dbReference type="InterPro" id="IPR023997">
    <property type="entry name" value="TonB-dep_OMP_SusC/RagA_CS"/>
</dbReference>
<dbReference type="InterPro" id="IPR036942">
    <property type="entry name" value="Beta-barrel_TonB_sf"/>
</dbReference>
<evidence type="ECO:0000256" key="2">
    <source>
        <dbReference type="ARBA" id="ARBA00022448"/>
    </source>
</evidence>
<keyword evidence="4 7" id="KW-0812">Transmembrane</keyword>
<sequence length="1116" mass="123245">MRLSKRYVSTFYPLLLLCFLSSNTLSAQDVLSLDRIFVTLSAKDETLPVIFGEISQQTKIYLNAAGDVPAVNERFSINVKHKPLQDVLKTLLKDKGCTWSLKKNMVTITFTHKNSPPEPVKKANPDAIATKPKGIAAIKGIVTDNEGKPLERATIKVKGTRKGYFTNEAGLFFLGTADLNRTLEISFTGYEAKQYRVSSPDSIRIVLTPHPQYLTEQLATGYGTTSMLLNTGNIMSVSAREIALYPVSNPIIPLQGRIPGLLISQSSGLPGASLKLRIRGQNSFLSGGNPLFVVDGVPLPFGNQHVNQLTSIITLTMDAGVSPLTSLNPADIENIEVLKDADATAIYGSRGANGVIFITTKKGQAGKATVSADITTGVDHVAFSPRLMNTAQYLEMRNEAFKNDNIVPDHLPGTNSYAPDLKVWDTTRYTNWPKLLTGGNAAFTSANITVSGGSATTQLLFGGSYYRQSSVFPVNMPYVKGALSFSLNHRSADNKFKLGMYGNYSRDKNQLYNASLAAMYLPPNAPSLYDGDGQLNWSEGDEPFQNPMADYLKTYKITKENYLANMHLSYALLPNLSFRAGLGYSVMLTNEHSTVPKAAQNPFLYDVRSGIASFGNNNSRSYIAEPQVEYSLKLGKGNIKMMTGASYQYASTTNAVIEGQGYTNDALLNSLDGAASISNKTTNVSEYRYGALFSRISYNLLNKYVVNLTGRMDGSSKFSPENRLGHFGAIGAAWIFSEEQLVQNSMPFISFGKLRASYGVTGNDQIADYKYLDTWSARLLNPYQNTTTLSPDALYNPRYNWEKNRKLEAAVELGLFNGRLLGSFSYYLNRSSNQLIQYPLPAQTGFNNILKNFNSLIENKGLEVTLSGDIIKTDDLKLNVSVNLTVPKNKLLRFDQLAKSSYNGIFVVREPVNVLNKLRSSGVNPETGLFRLKDVNEDSVYTREDCEVIGSLDPDFYGGLHVNFQYKSLSIELLGDFRKQMAPNYLFTGYLNNLLPGMMVNQPDIVLDRWRQQGDKAQFPRYSTLPTGEVYADKNNMINSSEAYSRADYFKLRQLSVSYILNKSLLSRFGVKKAVIFCKTQNLFTITGYKVGDPETANALVLPTLRSIAGGLQISF</sequence>
<dbReference type="Gene3D" id="2.40.170.20">
    <property type="entry name" value="TonB-dependent receptor, beta-barrel domain"/>
    <property type="match status" value="1"/>
</dbReference>
<evidence type="ECO:0000313" key="11">
    <source>
        <dbReference type="Proteomes" id="UP000461730"/>
    </source>
</evidence>
<feature type="chain" id="PRO_5029665422" evidence="8">
    <location>
        <begin position="28"/>
        <end position="1116"/>
    </location>
</feature>
<evidence type="ECO:0000256" key="7">
    <source>
        <dbReference type="PROSITE-ProRule" id="PRU01360"/>
    </source>
</evidence>
<dbReference type="InterPro" id="IPR012910">
    <property type="entry name" value="Plug_dom"/>
</dbReference>
<dbReference type="InterPro" id="IPR039426">
    <property type="entry name" value="TonB-dep_rcpt-like"/>
</dbReference>
<feature type="domain" description="TonB-dependent receptor plug" evidence="9">
    <location>
        <begin position="231"/>
        <end position="355"/>
    </location>
</feature>
<dbReference type="InterPro" id="IPR023996">
    <property type="entry name" value="TonB-dep_OMP_SusC/RagA"/>
</dbReference>
<organism evidence="10 11">
    <name type="scientific">Chitinophaga tropicalis</name>
    <dbReference type="NCBI Taxonomy" id="2683588"/>
    <lineage>
        <taxon>Bacteria</taxon>
        <taxon>Pseudomonadati</taxon>
        <taxon>Bacteroidota</taxon>
        <taxon>Chitinophagia</taxon>
        <taxon>Chitinophagales</taxon>
        <taxon>Chitinophagaceae</taxon>
        <taxon>Chitinophaga</taxon>
    </lineage>
</organism>
<dbReference type="InterPro" id="IPR037066">
    <property type="entry name" value="Plug_dom_sf"/>
</dbReference>
<keyword evidence="11" id="KW-1185">Reference proteome</keyword>
<name>A0A7K1U7G6_9BACT</name>
<dbReference type="NCBIfam" id="TIGR04057">
    <property type="entry name" value="SusC_RagA_signa"/>
    <property type="match status" value="1"/>
</dbReference>
<keyword evidence="3 7" id="KW-1134">Transmembrane beta strand</keyword>